<evidence type="ECO:0000313" key="3">
    <source>
        <dbReference type="Proteomes" id="UP001199106"/>
    </source>
</evidence>
<evidence type="ECO:0000313" key="2">
    <source>
        <dbReference type="EMBL" id="KAG9189180.1"/>
    </source>
</evidence>
<organism evidence="2 3">
    <name type="scientific">Alternaria panax</name>
    <dbReference type="NCBI Taxonomy" id="48097"/>
    <lineage>
        <taxon>Eukaryota</taxon>
        <taxon>Fungi</taxon>
        <taxon>Dikarya</taxon>
        <taxon>Ascomycota</taxon>
        <taxon>Pezizomycotina</taxon>
        <taxon>Dothideomycetes</taxon>
        <taxon>Pleosporomycetidae</taxon>
        <taxon>Pleosporales</taxon>
        <taxon>Pleosporineae</taxon>
        <taxon>Pleosporaceae</taxon>
        <taxon>Alternaria</taxon>
        <taxon>Alternaria sect. Panax</taxon>
    </lineage>
</organism>
<feature type="region of interest" description="Disordered" evidence="1">
    <location>
        <begin position="1"/>
        <end position="74"/>
    </location>
</feature>
<accession>A0AAD4I542</accession>
<keyword evidence="3" id="KW-1185">Reference proteome</keyword>
<comment type="caution">
    <text evidence="2">The sequence shown here is derived from an EMBL/GenBank/DDBJ whole genome shotgun (WGS) entry which is preliminary data.</text>
</comment>
<gene>
    <name evidence="2" type="ORF">G6011_06048</name>
</gene>
<dbReference type="Proteomes" id="UP001199106">
    <property type="component" value="Unassembled WGS sequence"/>
</dbReference>
<evidence type="ECO:0000256" key="1">
    <source>
        <dbReference type="SAM" id="MobiDB-lite"/>
    </source>
</evidence>
<feature type="compositionally biased region" description="Basic and acidic residues" evidence="1">
    <location>
        <begin position="281"/>
        <end position="291"/>
    </location>
</feature>
<proteinExistence type="predicted"/>
<reference evidence="2" key="1">
    <citation type="submission" date="2021-07" db="EMBL/GenBank/DDBJ databases">
        <title>Genome Resource of American Ginseng Black Spot Pathogen Alternaria panax.</title>
        <authorList>
            <person name="Qiu C."/>
            <person name="Wang W."/>
            <person name="Liu Z."/>
        </authorList>
    </citation>
    <scope>NUCLEOTIDE SEQUENCE</scope>
    <source>
        <strain evidence="2">BNCC115425</strain>
    </source>
</reference>
<protein>
    <submittedName>
        <fullName evidence="2">Uncharacterized protein</fullName>
    </submittedName>
</protein>
<dbReference type="AlphaFoldDB" id="A0AAD4I542"/>
<feature type="compositionally biased region" description="Basic and acidic residues" evidence="1">
    <location>
        <begin position="37"/>
        <end position="74"/>
    </location>
</feature>
<sequence>MLVASSLACRRATNGGQKKKEETAQPEPPLRTKKRLREPLSTEDNGERRVRARRDPALQDQAAPKDEPKLSPKYAREEAQGIVKIMRDFAAATGQIVAFIKGASSAIEDPSRQTVIELLRGILSKLIPCVTRINDAKALGIEIVGLADLVDPSLQREGVFTIISSSYASSVPKPLECRYDEYFAVGDIFWDRITELAADPHLVPGEKVAPSSQGLVCVAYRLHLVTKVTSRNMWTTPGRLRGGKGILKLDQRDHWMHAHLHNPDNGRLVDGRTTGNGTPHHSLDLEPETHCRGQAIN</sequence>
<name>A0AAD4I542_9PLEO</name>
<feature type="compositionally biased region" description="Basic and acidic residues" evidence="1">
    <location>
        <begin position="260"/>
        <end position="270"/>
    </location>
</feature>
<feature type="region of interest" description="Disordered" evidence="1">
    <location>
        <begin position="260"/>
        <end position="297"/>
    </location>
</feature>
<dbReference type="EMBL" id="JAANER010000005">
    <property type="protein sequence ID" value="KAG9189180.1"/>
    <property type="molecule type" value="Genomic_DNA"/>
</dbReference>